<dbReference type="EMBL" id="KQ486023">
    <property type="protein sequence ID" value="KYP31409.1"/>
    <property type="molecule type" value="Genomic_DNA"/>
</dbReference>
<evidence type="ECO:0000256" key="1">
    <source>
        <dbReference type="SAM" id="MobiDB-lite"/>
    </source>
</evidence>
<evidence type="ECO:0008006" key="4">
    <source>
        <dbReference type="Google" id="ProtNLM"/>
    </source>
</evidence>
<accession>A0A151QM80</accession>
<sequence>MATKGSLRNGGKFTKKQSNTESGCTHCGNKKHTKETCFKIHGYPDWWHELQSKK</sequence>
<reference evidence="2" key="1">
    <citation type="journal article" date="2012" name="Nat. Biotechnol.">
        <title>Draft genome sequence of pigeonpea (Cajanus cajan), an orphan legume crop of resource-poor farmers.</title>
        <authorList>
            <person name="Varshney R.K."/>
            <person name="Chen W."/>
            <person name="Li Y."/>
            <person name="Bharti A.K."/>
            <person name="Saxena R.K."/>
            <person name="Schlueter J.A."/>
            <person name="Donoghue M.T."/>
            <person name="Azam S."/>
            <person name="Fan G."/>
            <person name="Whaley A.M."/>
            <person name="Farmer A.D."/>
            <person name="Sheridan J."/>
            <person name="Iwata A."/>
            <person name="Tuteja R."/>
            <person name="Penmetsa R.V."/>
            <person name="Wu W."/>
            <person name="Upadhyaya H.D."/>
            <person name="Yang S.P."/>
            <person name="Shah T."/>
            <person name="Saxena K.B."/>
            <person name="Michael T."/>
            <person name="McCombie W.R."/>
            <person name="Yang B."/>
            <person name="Zhang G."/>
            <person name="Yang H."/>
            <person name="Wang J."/>
            <person name="Spillane C."/>
            <person name="Cook D.R."/>
            <person name="May G.D."/>
            <person name="Xu X."/>
            <person name="Jackson S.A."/>
        </authorList>
    </citation>
    <scope>NUCLEOTIDE SEQUENCE [LARGE SCALE GENOMIC DNA]</scope>
</reference>
<keyword evidence="3" id="KW-1185">Reference proteome</keyword>
<protein>
    <recommendedName>
        <fullName evidence="4">Retrovirus-related Pol polyprotein from transposon TNT 1-94</fullName>
    </recommendedName>
</protein>
<gene>
    <name evidence="2" type="ORF">KK1_048295</name>
</gene>
<proteinExistence type="predicted"/>
<name>A0A151QM80_CAJCA</name>
<evidence type="ECO:0000313" key="3">
    <source>
        <dbReference type="Proteomes" id="UP000075243"/>
    </source>
</evidence>
<evidence type="ECO:0000313" key="2">
    <source>
        <dbReference type="EMBL" id="KYP31409.1"/>
    </source>
</evidence>
<dbReference type="AlphaFoldDB" id="A0A151QM80"/>
<dbReference type="Proteomes" id="UP000075243">
    <property type="component" value="Unassembled WGS sequence"/>
</dbReference>
<organism evidence="2 3">
    <name type="scientific">Cajanus cajan</name>
    <name type="common">Pigeon pea</name>
    <name type="synonym">Cajanus indicus</name>
    <dbReference type="NCBI Taxonomy" id="3821"/>
    <lineage>
        <taxon>Eukaryota</taxon>
        <taxon>Viridiplantae</taxon>
        <taxon>Streptophyta</taxon>
        <taxon>Embryophyta</taxon>
        <taxon>Tracheophyta</taxon>
        <taxon>Spermatophyta</taxon>
        <taxon>Magnoliopsida</taxon>
        <taxon>eudicotyledons</taxon>
        <taxon>Gunneridae</taxon>
        <taxon>Pentapetalae</taxon>
        <taxon>rosids</taxon>
        <taxon>fabids</taxon>
        <taxon>Fabales</taxon>
        <taxon>Fabaceae</taxon>
        <taxon>Papilionoideae</taxon>
        <taxon>50 kb inversion clade</taxon>
        <taxon>NPAAA clade</taxon>
        <taxon>indigoferoid/millettioid clade</taxon>
        <taxon>Phaseoleae</taxon>
        <taxon>Cajanus</taxon>
    </lineage>
</organism>
<feature type="region of interest" description="Disordered" evidence="1">
    <location>
        <begin position="1"/>
        <end position="30"/>
    </location>
</feature>
<dbReference type="Gramene" id="C.cajan_44348.t">
    <property type="protein sequence ID" value="C.cajan_44348.t.cds1"/>
    <property type="gene ID" value="C.cajan_44348"/>
</dbReference>